<reference evidence="3 4" key="1">
    <citation type="submission" date="2018-04" db="EMBL/GenBank/DDBJ databases">
        <title>Genomic Encyclopedia of Type Strains, Phase IV (KMG-IV): sequencing the most valuable type-strain genomes for metagenomic binning, comparative biology and taxonomic classification.</title>
        <authorList>
            <person name="Goeker M."/>
        </authorList>
    </citation>
    <scope>NUCLEOTIDE SEQUENCE [LARGE SCALE GENOMIC DNA]</scope>
    <source>
        <strain evidence="3 4">DSM 45771</strain>
    </source>
</reference>
<keyword evidence="2 3" id="KW-0378">Hydrolase</keyword>
<accession>A0A2U1EB21</accession>
<dbReference type="CDD" id="cd00586">
    <property type="entry name" value="4HBT"/>
    <property type="match status" value="1"/>
</dbReference>
<dbReference type="GO" id="GO:0047617">
    <property type="term" value="F:fatty acyl-CoA hydrolase activity"/>
    <property type="evidence" value="ECO:0007669"/>
    <property type="project" value="TreeGrafter"/>
</dbReference>
<dbReference type="Proteomes" id="UP000245639">
    <property type="component" value="Unassembled WGS sequence"/>
</dbReference>
<proteinExistence type="inferred from homology"/>
<comment type="caution">
    <text evidence="3">The sequence shown here is derived from an EMBL/GenBank/DDBJ whole genome shotgun (WGS) entry which is preliminary data.</text>
</comment>
<dbReference type="Pfam" id="PF13279">
    <property type="entry name" value="4HBT_2"/>
    <property type="match status" value="1"/>
</dbReference>
<dbReference type="PANTHER" id="PTHR31793">
    <property type="entry name" value="4-HYDROXYBENZOYL-COA THIOESTERASE FAMILY MEMBER"/>
    <property type="match status" value="1"/>
</dbReference>
<dbReference type="Gene3D" id="3.10.129.10">
    <property type="entry name" value="Hotdog Thioesterase"/>
    <property type="match status" value="1"/>
</dbReference>
<comment type="similarity">
    <text evidence="1">Belongs to the 4-hydroxybenzoyl-CoA thioesterase family.</text>
</comment>
<evidence type="ECO:0000256" key="2">
    <source>
        <dbReference type="ARBA" id="ARBA00022801"/>
    </source>
</evidence>
<dbReference type="InterPro" id="IPR050563">
    <property type="entry name" value="4-hydroxybenzoyl-CoA_TE"/>
</dbReference>
<dbReference type="RefSeq" id="WP_243418407.1">
    <property type="nucleotide sequence ID" value="NZ_QEKW01000026.1"/>
</dbReference>
<evidence type="ECO:0000313" key="4">
    <source>
        <dbReference type="Proteomes" id="UP000245639"/>
    </source>
</evidence>
<dbReference type="SUPFAM" id="SSF54637">
    <property type="entry name" value="Thioesterase/thiol ester dehydrase-isomerase"/>
    <property type="match status" value="1"/>
</dbReference>
<keyword evidence="4" id="KW-1185">Reference proteome</keyword>
<dbReference type="AlphaFoldDB" id="A0A2U1EB21"/>
<dbReference type="InterPro" id="IPR029069">
    <property type="entry name" value="HotDog_dom_sf"/>
</dbReference>
<dbReference type="PANTHER" id="PTHR31793:SF27">
    <property type="entry name" value="NOVEL THIOESTERASE SUPERFAMILY DOMAIN AND SAPOSIN A-TYPE DOMAIN CONTAINING PROTEIN (0610012H03RIK)"/>
    <property type="match status" value="1"/>
</dbReference>
<dbReference type="EMBL" id="QEKW01000026">
    <property type="protein sequence ID" value="PVY97082.1"/>
    <property type="molecule type" value="Genomic_DNA"/>
</dbReference>
<gene>
    <name evidence="3" type="ORF">C8D89_12630</name>
</gene>
<sequence>MTDDYVHWQDVTTRWNDNDQYGHLNNVVHHSIMDTVVNRWMIENGVLDPHGGDTVGLVIEVHCEYKAQAGFPDVVSVGLRVGELGTSSVRFEVGMCRGDGELFFTGTFVHAFVDRASQETVPIEGERRVALEGLQRAG</sequence>
<name>A0A2U1EB21_9PSEU</name>
<organism evidence="3 4">
    <name type="scientific">Actinomycetospora cinnamomea</name>
    <dbReference type="NCBI Taxonomy" id="663609"/>
    <lineage>
        <taxon>Bacteria</taxon>
        <taxon>Bacillati</taxon>
        <taxon>Actinomycetota</taxon>
        <taxon>Actinomycetes</taxon>
        <taxon>Pseudonocardiales</taxon>
        <taxon>Pseudonocardiaceae</taxon>
        <taxon>Actinomycetospora</taxon>
    </lineage>
</organism>
<protein>
    <submittedName>
        <fullName evidence="3">Acyl-CoA thioester hydrolase</fullName>
    </submittedName>
</protein>
<evidence type="ECO:0000256" key="1">
    <source>
        <dbReference type="ARBA" id="ARBA00005953"/>
    </source>
</evidence>
<evidence type="ECO:0000313" key="3">
    <source>
        <dbReference type="EMBL" id="PVY97082.1"/>
    </source>
</evidence>